<dbReference type="RefSeq" id="WP_094036539.1">
    <property type="nucleotide sequence ID" value="NZ_CP022540.1"/>
</dbReference>
<dbReference type="SUPFAM" id="SSF52317">
    <property type="entry name" value="Class I glutamine amidotransferase-like"/>
    <property type="match status" value="1"/>
</dbReference>
<evidence type="ECO:0000313" key="3">
    <source>
        <dbReference type="Proteomes" id="UP000203589"/>
    </source>
</evidence>
<organism evidence="2 3">
    <name type="scientific">Antarctobacter heliothermus</name>
    <dbReference type="NCBI Taxonomy" id="74033"/>
    <lineage>
        <taxon>Bacteria</taxon>
        <taxon>Pseudomonadati</taxon>
        <taxon>Pseudomonadota</taxon>
        <taxon>Alphaproteobacteria</taxon>
        <taxon>Rhodobacterales</taxon>
        <taxon>Roseobacteraceae</taxon>
        <taxon>Antarctobacter</taxon>
    </lineage>
</organism>
<accession>A0A222E9I8</accession>
<dbReference type="PANTHER" id="PTHR42695">
    <property type="entry name" value="GLUTAMINE AMIDOTRANSFERASE YLR126C-RELATED"/>
    <property type="match status" value="1"/>
</dbReference>
<keyword evidence="2" id="KW-0436">Ligase</keyword>
<protein>
    <submittedName>
        <fullName evidence="2">GMP synthase (Glutamine-hydrolyzing)</fullName>
        <ecNumber evidence="2">6.3.5.2</ecNumber>
    </submittedName>
</protein>
<name>A0A222E9I8_9RHOB</name>
<dbReference type="CDD" id="cd01741">
    <property type="entry name" value="GATase1_1"/>
    <property type="match status" value="1"/>
</dbReference>
<dbReference type="GO" id="GO:0003922">
    <property type="term" value="F:GMP synthase (glutamine-hydrolyzing) activity"/>
    <property type="evidence" value="ECO:0007669"/>
    <property type="project" value="UniProtKB-EC"/>
</dbReference>
<evidence type="ECO:0000313" key="2">
    <source>
        <dbReference type="EMBL" id="ASP22832.1"/>
    </source>
</evidence>
<dbReference type="NCBIfam" id="NF005743">
    <property type="entry name" value="PRK07567.1"/>
    <property type="match status" value="1"/>
</dbReference>
<keyword evidence="3" id="KW-1185">Reference proteome</keyword>
<feature type="domain" description="Glutamine amidotransferase" evidence="1">
    <location>
        <begin position="50"/>
        <end position="202"/>
    </location>
</feature>
<proteinExistence type="predicted"/>
<dbReference type="PANTHER" id="PTHR42695:SF5">
    <property type="entry name" value="GLUTAMINE AMIDOTRANSFERASE YLR126C-RELATED"/>
    <property type="match status" value="1"/>
</dbReference>
<dbReference type="Pfam" id="PF00117">
    <property type="entry name" value="GATase"/>
    <property type="match status" value="1"/>
</dbReference>
<sequence>MSKFLLLQLRPEPEASDSEYHAMLTTSGLTEARVHRICLDHEDLPPDLDPGDYAGVIVGGGPGCVSDPPAKKALVERRIEEAILHLMPRITAQDIPFMGCCYGIGILAHHLGAEVSKERFGEPVGAVTCHLTPEGAQDPLTADLPSQFDAFVGHKEAVQHLPNGAVHLISSGPCPYQMIRYGQNVYATQFHPEADAAEFETRIRIYRHKGYFAPEEADTLIQMCRAARVTEPPRLLEGFVERYG</sequence>
<dbReference type="Gene3D" id="3.40.50.880">
    <property type="match status" value="1"/>
</dbReference>
<dbReference type="InterPro" id="IPR029062">
    <property type="entry name" value="Class_I_gatase-like"/>
</dbReference>
<dbReference type="InterPro" id="IPR017926">
    <property type="entry name" value="GATASE"/>
</dbReference>
<reference evidence="2 3" key="1">
    <citation type="submission" date="2017-07" db="EMBL/GenBank/DDBJ databases">
        <title>Genome Sequence of Antarctobacter heliothermus Strain SMS3 Isolated from a culture of the Diatom Skeletonema marinoi.</title>
        <authorList>
            <person name="Topel M."/>
            <person name="Pinder M.I.M."/>
            <person name="Johansson O.N."/>
            <person name="Kourtchenko O."/>
            <person name="Godhe A."/>
            <person name="Clarke A.K."/>
        </authorList>
    </citation>
    <scope>NUCLEOTIDE SEQUENCE [LARGE SCALE GENOMIC DNA]</scope>
    <source>
        <strain evidence="2 3">SMS3</strain>
    </source>
</reference>
<dbReference type="GO" id="GO:0005829">
    <property type="term" value="C:cytosol"/>
    <property type="evidence" value="ECO:0007669"/>
    <property type="project" value="TreeGrafter"/>
</dbReference>
<dbReference type="PROSITE" id="PS51273">
    <property type="entry name" value="GATASE_TYPE_1"/>
    <property type="match status" value="1"/>
</dbReference>
<dbReference type="EC" id="6.3.5.2" evidence="2"/>
<dbReference type="InterPro" id="IPR044992">
    <property type="entry name" value="ChyE-like"/>
</dbReference>
<dbReference type="Proteomes" id="UP000203589">
    <property type="component" value="Chromosome"/>
</dbReference>
<dbReference type="KEGG" id="aht:ANTHELSMS3_04228"/>
<evidence type="ECO:0000259" key="1">
    <source>
        <dbReference type="Pfam" id="PF00117"/>
    </source>
</evidence>
<dbReference type="EMBL" id="CP022540">
    <property type="protein sequence ID" value="ASP22832.1"/>
    <property type="molecule type" value="Genomic_DNA"/>
</dbReference>
<gene>
    <name evidence="2" type="ORF">ANTHELSMS3_04228</name>
</gene>
<dbReference type="OrthoDB" id="9794816at2"/>
<dbReference type="AlphaFoldDB" id="A0A222E9I8"/>